<dbReference type="EMBL" id="AGXE01000033">
    <property type="protein sequence ID" value="EIY84012.1"/>
    <property type="molecule type" value="Genomic_DNA"/>
</dbReference>
<dbReference type="AlphaFoldDB" id="I9A9K3"/>
<comment type="caution">
    <text evidence="1">The sequence shown here is derived from an EMBL/GenBank/DDBJ whole genome shotgun (WGS) entry which is preliminary data.</text>
</comment>
<sequence>MYKLPRIIKAKILPIKAKILPNGFVDRGRGRRFVKGVLSIA</sequence>
<gene>
    <name evidence="1" type="ORF">HMPREF1074_04561</name>
</gene>
<proteinExistence type="predicted"/>
<organism evidence="1 2">
    <name type="scientific">Bacteroides xylanisolvens CL03T12C04</name>
    <dbReference type="NCBI Taxonomy" id="997892"/>
    <lineage>
        <taxon>Bacteria</taxon>
        <taxon>Pseudomonadati</taxon>
        <taxon>Bacteroidota</taxon>
        <taxon>Bacteroidia</taxon>
        <taxon>Bacteroidales</taxon>
        <taxon>Bacteroidaceae</taxon>
        <taxon>Bacteroides</taxon>
    </lineage>
</organism>
<dbReference type="Proteomes" id="UP000003566">
    <property type="component" value="Unassembled WGS sequence"/>
</dbReference>
<accession>I9A9K3</accession>
<name>I9A9K3_9BACE</name>
<protein>
    <submittedName>
        <fullName evidence="1">Uncharacterized protein</fullName>
    </submittedName>
</protein>
<evidence type="ECO:0000313" key="1">
    <source>
        <dbReference type="EMBL" id="EIY84012.1"/>
    </source>
</evidence>
<dbReference type="HOGENOM" id="CLU_3266259_0_0_10"/>
<reference evidence="1 2" key="1">
    <citation type="submission" date="2012-02" db="EMBL/GenBank/DDBJ databases">
        <title>The Genome Sequence of Bacteroides xylanisolvens CL03T12C04.</title>
        <authorList>
            <consortium name="The Broad Institute Genome Sequencing Platform"/>
            <person name="Earl A."/>
            <person name="Ward D."/>
            <person name="Feldgarden M."/>
            <person name="Gevers D."/>
            <person name="Zitomersky N.L."/>
            <person name="Coyne M.J."/>
            <person name="Comstock L.E."/>
            <person name="Young S.K."/>
            <person name="Zeng Q."/>
            <person name="Gargeya S."/>
            <person name="Fitzgerald M."/>
            <person name="Haas B."/>
            <person name="Abouelleil A."/>
            <person name="Alvarado L."/>
            <person name="Arachchi H.M."/>
            <person name="Berlin A."/>
            <person name="Chapman S.B."/>
            <person name="Gearin G."/>
            <person name="Goldberg J."/>
            <person name="Griggs A."/>
            <person name="Gujja S."/>
            <person name="Hansen M."/>
            <person name="Heiman D."/>
            <person name="Howarth C."/>
            <person name="Larimer J."/>
            <person name="Lui A."/>
            <person name="MacDonald P.J.P."/>
            <person name="McCowen C."/>
            <person name="Montmayeur A."/>
            <person name="Murphy C."/>
            <person name="Neiman D."/>
            <person name="Pearson M."/>
            <person name="Priest M."/>
            <person name="Roberts A."/>
            <person name="Saif S."/>
            <person name="Shea T."/>
            <person name="Sisk P."/>
            <person name="Stolte C."/>
            <person name="Sykes S."/>
            <person name="Wortman J."/>
            <person name="Nusbaum C."/>
            <person name="Birren B."/>
        </authorList>
    </citation>
    <scope>NUCLEOTIDE SEQUENCE [LARGE SCALE GENOMIC DNA]</scope>
    <source>
        <strain evidence="1 2">CL03T12C04</strain>
    </source>
</reference>
<evidence type="ECO:0000313" key="2">
    <source>
        <dbReference type="Proteomes" id="UP000003566"/>
    </source>
</evidence>